<dbReference type="AlphaFoldDB" id="A0A3S2WR83"/>
<dbReference type="PANTHER" id="PTHR13158">
    <property type="match status" value="1"/>
</dbReference>
<dbReference type="EMBL" id="SADE01000002">
    <property type="protein sequence ID" value="RVU35958.1"/>
    <property type="molecule type" value="Genomic_DNA"/>
</dbReference>
<organism evidence="1 2">
    <name type="scientific">Hwanghaeella grinnelliae</name>
    <dbReference type="NCBI Taxonomy" id="2500179"/>
    <lineage>
        <taxon>Bacteria</taxon>
        <taxon>Pseudomonadati</taxon>
        <taxon>Pseudomonadota</taxon>
        <taxon>Alphaproteobacteria</taxon>
        <taxon>Rhodospirillales</taxon>
        <taxon>Rhodospirillaceae</taxon>
        <taxon>Hwanghaeella</taxon>
    </lineage>
</organism>
<comment type="caution">
    <text evidence="1">The sequence shown here is derived from an EMBL/GenBank/DDBJ whole genome shotgun (WGS) entry which is preliminary data.</text>
</comment>
<accession>A0A3S2WR83</accession>
<dbReference type="RefSeq" id="WP_127765435.1">
    <property type="nucleotide sequence ID" value="NZ_SADE01000002.1"/>
</dbReference>
<name>A0A3S2WR83_9PROT</name>
<proteinExistence type="predicted"/>
<sequence length="299" mass="32654">MTSLTPRAVLVTRPTELEELIAIHATRGQAEFFLNRRGQTLAELEQRSERLASAVDGVKRALPEDWVVAQVTRDDLDRFLFADRDIVIAVGQDGLVANLAKYLDGQPVVGVTPAEEASEGVLTATPVKGLPVLLRRVAAQDVTIEHRAMVEATLDDGQSLTALNELFIGHRSHQSARYTITADGRDEDQSSSGVVVSTGTGLTGWARSILTATRRQAAFSPEERRAIFFAREPWPSKATGCDLAFGEVAGDTRMAVTSRMNDGGVIFADGIEQDFLKFEWGIRADIRVSDRTLNLVHPD</sequence>
<dbReference type="GO" id="GO:0003951">
    <property type="term" value="F:NAD+ kinase activity"/>
    <property type="evidence" value="ECO:0007669"/>
    <property type="project" value="TreeGrafter"/>
</dbReference>
<dbReference type="PANTHER" id="PTHR13158:SF5">
    <property type="entry name" value="NAD KINASE 2, MITOCHONDRIAL"/>
    <property type="match status" value="1"/>
</dbReference>
<dbReference type="OrthoDB" id="1889537at2"/>
<evidence type="ECO:0000313" key="2">
    <source>
        <dbReference type="Proteomes" id="UP000287447"/>
    </source>
</evidence>
<dbReference type="InterPro" id="IPR016064">
    <property type="entry name" value="NAD/diacylglycerol_kinase_sf"/>
</dbReference>
<reference evidence="2" key="1">
    <citation type="submission" date="2019-01" db="EMBL/GenBank/DDBJ databases">
        <title>Gri0909 isolated from a small marine red alga.</title>
        <authorList>
            <person name="Kim J."/>
            <person name="Jeong S.E."/>
            <person name="Jeon C.O."/>
        </authorList>
    </citation>
    <scope>NUCLEOTIDE SEQUENCE [LARGE SCALE GENOMIC DNA]</scope>
    <source>
        <strain evidence="2">Gri0909</strain>
    </source>
</reference>
<keyword evidence="2" id="KW-1185">Reference proteome</keyword>
<dbReference type="SUPFAM" id="SSF111331">
    <property type="entry name" value="NAD kinase/diacylglycerol kinase-like"/>
    <property type="match status" value="1"/>
</dbReference>
<dbReference type="InterPro" id="IPR017438">
    <property type="entry name" value="ATP-NAD_kinase_N"/>
</dbReference>
<gene>
    <name evidence="1" type="ORF">EOI86_11955</name>
</gene>
<dbReference type="Gene3D" id="3.40.50.10330">
    <property type="entry name" value="Probable inorganic polyphosphate/atp-NAD kinase, domain 1"/>
    <property type="match status" value="1"/>
</dbReference>
<dbReference type="Proteomes" id="UP000287447">
    <property type="component" value="Unassembled WGS sequence"/>
</dbReference>
<evidence type="ECO:0000313" key="1">
    <source>
        <dbReference type="EMBL" id="RVU35958.1"/>
    </source>
</evidence>
<protein>
    <recommendedName>
        <fullName evidence="3">NAD kinase</fullName>
    </recommendedName>
</protein>
<dbReference type="GO" id="GO:0019674">
    <property type="term" value="P:NAD+ metabolic process"/>
    <property type="evidence" value="ECO:0007669"/>
    <property type="project" value="TreeGrafter"/>
</dbReference>
<evidence type="ECO:0008006" key="3">
    <source>
        <dbReference type="Google" id="ProtNLM"/>
    </source>
</evidence>